<feature type="transmembrane region" description="Helical" evidence="1">
    <location>
        <begin position="163"/>
        <end position="183"/>
    </location>
</feature>
<accession>A0A917D8U6</accession>
<evidence type="ECO:0000313" key="3">
    <source>
        <dbReference type="Proteomes" id="UP000625735"/>
    </source>
</evidence>
<evidence type="ECO:0000313" key="2">
    <source>
        <dbReference type="EMBL" id="GGD15696.1"/>
    </source>
</evidence>
<gene>
    <name evidence="2" type="ORF">GCM10011343_03310</name>
</gene>
<dbReference type="EMBL" id="BMFG01000001">
    <property type="protein sequence ID" value="GGD15696.1"/>
    <property type="molecule type" value="Genomic_DNA"/>
</dbReference>
<keyword evidence="1" id="KW-0812">Transmembrane</keyword>
<dbReference type="AlphaFoldDB" id="A0A917D8U6"/>
<proteinExistence type="predicted"/>
<dbReference type="RefSeq" id="WP_188360763.1">
    <property type="nucleotide sequence ID" value="NZ_BMFG01000001.1"/>
</dbReference>
<reference evidence="2" key="1">
    <citation type="journal article" date="2014" name="Int. J. Syst. Evol. Microbiol.">
        <title>Complete genome sequence of Corynebacterium casei LMG S-19264T (=DSM 44701T), isolated from a smear-ripened cheese.</title>
        <authorList>
            <consortium name="US DOE Joint Genome Institute (JGI-PGF)"/>
            <person name="Walter F."/>
            <person name="Albersmeier A."/>
            <person name="Kalinowski J."/>
            <person name="Ruckert C."/>
        </authorList>
    </citation>
    <scope>NUCLEOTIDE SEQUENCE</scope>
    <source>
        <strain evidence="2">CGMCC 1.12506</strain>
    </source>
</reference>
<name>A0A917D8U6_9FLAO</name>
<sequence length="562" mass="65076">MKNIKISTNQNLIKKIKNHHQIVAWFQVIIFLNLVISCSYYNVKNLPTSSENFSENYNTINKNEKYVVLHTNNNDFHLKNIVLNEDNKSIEGEIDSISKKHLLYNPTKKKSAYQYDKKKVIKTNEVHFYTSQEIPFEVGKSITIPYDQIEKVEVYDKDSGRTLLNVLGFTFGTIAVIAIIIAATKSSCPFVYVKNGETFEFVGELYPGAILPTLERDDFIKLPNYSSNSNEFVIKITNELMEIQHTDLVELIVVNHTSNIDVFIDQNGNLHSVSKKESPIQLINDSRDIDLNTLTKKDNICFSFDNYDSNSEFNSLELKFDKTTSSSKAKLLITTKNTYWLDLIYGKFNEHFGSYYNKFQKSQSKIPAEKNISWQNNQGIPLTISIKINDEWKIIDRIYPVGPMAFRDIIVPLDLNELEKNTVEIKLECGFMFWEVDYAAIDFSQNENLIVKKYNPSSAIDEKGIDVKNLLLFEDQQRLIQPNIGNEVIVTFDKESNSTSEKESVFLKNRGYYEYIRDYKGKPKVKQLKKFKQDGALSIYSKNEYLHFINNLKQKQMVTLND</sequence>
<keyword evidence="1" id="KW-0472">Membrane</keyword>
<dbReference type="Proteomes" id="UP000625735">
    <property type="component" value="Unassembled WGS sequence"/>
</dbReference>
<reference evidence="2" key="2">
    <citation type="submission" date="2020-09" db="EMBL/GenBank/DDBJ databases">
        <authorList>
            <person name="Sun Q."/>
            <person name="Zhou Y."/>
        </authorList>
    </citation>
    <scope>NUCLEOTIDE SEQUENCE</scope>
    <source>
        <strain evidence="2">CGMCC 1.12506</strain>
    </source>
</reference>
<evidence type="ECO:0000256" key="1">
    <source>
        <dbReference type="SAM" id="Phobius"/>
    </source>
</evidence>
<keyword evidence="3" id="KW-1185">Reference proteome</keyword>
<comment type="caution">
    <text evidence="2">The sequence shown here is derived from an EMBL/GenBank/DDBJ whole genome shotgun (WGS) entry which is preliminary data.</text>
</comment>
<protein>
    <submittedName>
        <fullName evidence="2">Uncharacterized protein</fullName>
    </submittedName>
</protein>
<keyword evidence="1" id="KW-1133">Transmembrane helix</keyword>
<organism evidence="2 3">
    <name type="scientific">Flavobacterium orientale</name>
    <dbReference type="NCBI Taxonomy" id="1756020"/>
    <lineage>
        <taxon>Bacteria</taxon>
        <taxon>Pseudomonadati</taxon>
        <taxon>Bacteroidota</taxon>
        <taxon>Flavobacteriia</taxon>
        <taxon>Flavobacteriales</taxon>
        <taxon>Flavobacteriaceae</taxon>
        <taxon>Flavobacterium</taxon>
    </lineage>
</organism>